<dbReference type="GO" id="GO:0000324">
    <property type="term" value="C:fungal-type vacuole"/>
    <property type="evidence" value="ECO:0007669"/>
    <property type="project" value="TreeGrafter"/>
</dbReference>
<dbReference type="PRINTS" id="PR00724">
    <property type="entry name" value="CRBOXYPTASEC"/>
</dbReference>
<dbReference type="SUPFAM" id="SSF53474">
    <property type="entry name" value="alpha/beta-Hydrolases"/>
    <property type="match status" value="1"/>
</dbReference>
<keyword evidence="3 6" id="KW-0645">Protease</keyword>
<dbReference type="Proteomes" id="UP000620124">
    <property type="component" value="Unassembled WGS sequence"/>
</dbReference>
<dbReference type="EC" id="3.4.16.-" evidence="6"/>
<evidence type="ECO:0000256" key="3">
    <source>
        <dbReference type="ARBA" id="ARBA00022670"/>
    </source>
</evidence>
<dbReference type="Gene3D" id="1.10.287.410">
    <property type="match status" value="1"/>
</dbReference>
<keyword evidence="8" id="KW-1185">Reference proteome</keyword>
<keyword evidence="5" id="KW-0325">Glycoprotein</keyword>
<evidence type="ECO:0000256" key="6">
    <source>
        <dbReference type="RuleBase" id="RU361156"/>
    </source>
</evidence>
<dbReference type="PANTHER" id="PTHR11802:SF452">
    <property type="entry name" value="CARBOXYPEPTIDASE"/>
    <property type="match status" value="1"/>
</dbReference>
<dbReference type="GO" id="GO:0006508">
    <property type="term" value="P:proteolysis"/>
    <property type="evidence" value="ECO:0007669"/>
    <property type="project" value="UniProtKB-KW"/>
</dbReference>
<keyword evidence="6" id="KW-0732">Signal</keyword>
<reference evidence="7" key="1">
    <citation type="submission" date="2020-05" db="EMBL/GenBank/DDBJ databases">
        <title>Mycena genomes resolve the evolution of fungal bioluminescence.</title>
        <authorList>
            <person name="Tsai I.J."/>
        </authorList>
    </citation>
    <scope>NUCLEOTIDE SEQUENCE</scope>
    <source>
        <strain evidence="7">CCC161011</strain>
    </source>
</reference>
<dbReference type="Pfam" id="PF00450">
    <property type="entry name" value="Peptidase_S10"/>
    <property type="match status" value="2"/>
</dbReference>
<evidence type="ECO:0000256" key="4">
    <source>
        <dbReference type="ARBA" id="ARBA00022801"/>
    </source>
</evidence>
<dbReference type="PROSITE" id="PS00131">
    <property type="entry name" value="CARBOXYPEPT_SER_SER"/>
    <property type="match status" value="1"/>
</dbReference>
<evidence type="ECO:0000256" key="2">
    <source>
        <dbReference type="ARBA" id="ARBA00022645"/>
    </source>
</evidence>
<evidence type="ECO:0000313" key="8">
    <source>
        <dbReference type="Proteomes" id="UP000620124"/>
    </source>
</evidence>
<dbReference type="InterPro" id="IPR018202">
    <property type="entry name" value="Ser_caboxypep_ser_AS"/>
</dbReference>
<evidence type="ECO:0000256" key="1">
    <source>
        <dbReference type="ARBA" id="ARBA00009431"/>
    </source>
</evidence>
<dbReference type="Gene3D" id="3.40.50.1820">
    <property type="entry name" value="alpha/beta hydrolase"/>
    <property type="match status" value="1"/>
</dbReference>
<comment type="similarity">
    <text evidence="1 6">Belongs to the peptidase S10 family.</text>
</comment>
<feature type="signal peptide" evidence="6">
    <location>
        <begin position="1"/>
        <end position="19"/>
    </location>
</feature>
<dbReference type="GO" id="GO:0004185">
    <property type="term" value="F:serine-type carboxypeptidase activity"/>
    <property type="evidence" value="ECO:0007669"/>
    <property type="project" value="UniProtKB-UniRule"/>
</dbReference>
<keyword evidence="4 6" id="KW-0378">Hydrolase</keyword>
<organism evidence="7 8">
    <name type="scientific">Mycena venus</name>
    <dbReference type="NCBI Taxonomy" id="2733690"/>
    <lineage>
        <taxon>Eukaryota</taxon>
        <taxon>Fungi</taxon>
        <taxon>Dikarya</taxon>
        <taxon>Basidiomycota</taxon>
        <taxon>Agaricomycotina</taxon>
        <taxon>Agaricomycetes</taxon>
        <taxon>Agaricomycetidae</taxon>
        <taxon>Agaricales</taxon>
        <taxon>Marasmiineae</taxon>
        <taxon>Mycenaceae</taxon>
        <taxon>Mycena</taxon>
    </lineage>
</organism>
<accession>A0A8H6X7W4</accession>
<name>A0A8H6X7W4_9AGAR</name>
<dbReference type="AlphaFoldDB" id="A0A8H6X7W4"/>
<sequence>MKVVPILLHMLSLLSASLASPAREQIFKVDDTDLPPTNPFHLANWLDGTKKAVLKGKQNLEKWYHDRRDFIKQNELLYELLSLPSFDQHKLRITEPELCNTSVKQYSRYLDISDNKHLFFWFFESRSSPSTDPLILWINGGPGCSSSLGLFFELSPCSIANKGKNTTFNRHSWTSAANIIFLDQPVDVGFSYADGHTTVDTSLVVGKDVYVFLQLFLLRFPEYAAQPFHVSGESYAGTYVVQCLIFIEFPKNTYYTYYSYVQWGSAADYACNGPFPVFSNPEGPECTVLQAKVAACQRMLKWCYSSDTHLSCVTRPLMQTGLNPYDVHKKCNSLVEGLCYQEILHIATRLNDPKVKVALGVDPRRNFAMCNNDVTLRFMVQGDGVHNSAKLLSKLVDDSVQLLIYAGNADMTYCNYMGNERWLEGLESSFQNEFLAAEPELWVTLDPFQFAGTVRRAGGSGGSTAANITFITVWEAGHMVPFDQPEAALDLFEHWMSNTPIVTRAKGF</sequence>
<feature type="chain" id="PRO_5034604593" description="Carboxypeptidase" evidence="6">
    <location>
        <begin position="20"/>
        <end position="508"/>
    </location>
</feature>
<gene>
    <name evidence="7" type="ORF">MVEN_02167400</name>
</gene>
<dbReference type="PANTHER" id="PTHR11802">
    <property type="entry name" value="SERINE PROTEASE FAMILY S10 SERINE CARBOXYPEPTIDASE"/>
    <property type="match status" value="1"/>
</dbReference>
<dbReference type="EMBL" id="JACAZI010000023">
    <property type="protein sequence ID" value="KAF7336198.1"/>
    <property type="molecule type" value="Genomic_DNA"/>
</dbReference>
<evidence type="ECO:0000313" key="7">
    <source>
        <dbReference type="EMBL" id="KAF7336198.1"/>
    </source>
</evidence>
<dbReference type="InterPro" id="IPR001563">
    <property type="entry name" value="Peptidase_S10"/>
</dbReference>
<keyword evidence="2 6" id="KW-0121">Carboxypeptidase</keyword>
<dbReference type="OrthoDB" id="443318at2759"/>
<dbReference type="InterPro" id="IPR029058">
    <property type="entry name" value="AB_hydrolase_fold"/>
</dbReference>
<protein>
    <recommendedName>
        <fullName evidence="6">Carboxypeptidase</fullName>
        <ecNumber evidence="6">3.4.16.-</ecNumber>
    </recommendedName>
</protein>
<comment type="caution">
    <text evidence="7">The sequence shown here is derived from an EMBL/GenBank/DDBJ whole genome shotgun (WGS) entry which is preliminary data.</text>
</comment>
<evidence type="ECO:0000256" key="5">
    <source>
        <dbReference type="ARBA" id="ARBA00023180"/>
    </source>
</evidence>
<proteinExistence type="inferred from homology"/>